<dbReference type="InterPro" id="IPR018197">
    <property type="entry name" value="Glycerate_kinase_RE-like"/>
</dbReference>
<keyword evidence="3 4" id="KW-0418">Kinase</keyword>
<evidence type="ECO:0000256" key="4">
    <source>
        <dbReference type="PIRNR" id="PIRNR006078"/>
    </source>
</evidence>
<dbReference type="PANTHER" id="PTHR21599:SF0">
    <property type="entry name" value="GLYCERATE KINASE"/>
    <property type="match status" value="1"/>
</dbReference>
<dbReference type="Pfam" id="PF02595">
    <property type="entry name" value="Gly_kinase"/>
    <property type="match status" value="1"/>
</dbReference>
<evidence type="ECO:0000256" key="3">
    <source>
        <dbReference type="ARBA" id="ARBA00022777"/>
    </source>
</evidence>
<evidence type="ECO:0000313" key="6">
    <source>
        <dbReference type="Proteomes" id="UP000503399"/>
    </source>
</evidence>
<dbReference type="PIRSF" id="PIRSF006078">
    <property type="entry name" value="GlxK"/>
    <property type="match status" value="1"/>
</dbReference>
<accession>A0A6F8ZKR4</accession>
<comment type="similarity">
    <text evidence="1 4">Belongs to the glycerate kinase type-1 family.</text>
</comment>
<dbReference type="PANTHER" id="PTHR21599">
    <property type="entry name" value="GLYCERATE KINASE"/>
    <property type="match status" value="1"/>
</dbReference>
<name>A0A6F8ZKR4_9FIRM</name>
<dbReference type="InterPro" id="IPR004381">
    <property type="entry name" value="Glycerate_kinase"/>
</dbReference>
<proteinExistence type="inferred from homology"/>
<keyword evidence="6" id="KW-1185">Reference proteome</keyword>
<dbReference type="GO" id="GO:0031388">
    <property type="term" value="P:organic acid phosphorylation"/>
    <property type="evidence" value="ECO:0007669"/>
    <property type="project" value="UniProtKB-UniRule"/>
</dbReference>
<dbReference type="InterPro" id="IPR036129">
    <property type="entry name" value="Glycerate_kinase_sf"/>
</dbReference>
<dbReference type="Gene3D" id="3.90.1510.10">
    <property type="entry name" value="Glycerate kinase, domain 2"/>
    <property type="match status" value="1"/>
</dbReference>
<protein>
    <submittedName>
        <fullName evidence="5">Glycerate kinase</fullName>
        <ecNumber evidence="5">2.7.1.31</ecNumber>
    </submittedName>
</protein>
<dbReference type="SUPFAM" id="SSF110738">
    <property type="entry name" value="Glycerate kinase I"/>
    <property type="match status" value="1"/>
</dbReference>
<dbReference type="NCBIfam" id="TIGR00045">
    <property type="entry name" value="glycerate kinase"/>
    <property type="match status" value="1"/>
</dbReference>
<dbReference type="EC" id="2.7.1.31" evidence="5"/>
<sequence>MTRLLVAPDSFKGSLPAGAAVAAITAGLQRAWPGLVVDGQPLADGGEGTGAVWEGLGARRVPVAVEDVFGRPQAGYYLLRGDTALVEAAVGSGFLPEAARPAGGEYASSRGTGRLLAAALADRRVRQVLLALGGTGSSDGGLGLLEALGWEFIGRGGRPLPPGAQGLGQVEVVRPRRFPKPLLGLVDVDCPLTGPEGALQLFGPQKGIPPEQAQVLDRAMVAYAFRLTAVTGADPAAPGAGAAGGMGFAVLALGGRLVPGAEAVAGWVDLDRRLAAADGVITGEGRLDGQSAHGKVVGLVARRARAAGRRAWALCGSRGPGAEALYDLGLTGIYPLVPGPLPLRVAMDGAAALLEEAAYHLGRWLRAEADGRA</sequence>
<dbReference type="Proteomes" id="UP000503399">
    <property type="component" value="Chromosome"/>
</dbReference>
<dbReference type="KEGG" id="hfv:R50_2713"/>
<evidence type="ECO:0000256" key="2">
    <source>
        <dbReference type="ARBA" id="ARBA00022679"/>
    </source>
</evidence>
<organism evidence="5 6">
    <name type="scientific">Candidatus Hydrogenisulfobacillus filiaventi</name>
    <dbReference type="NCBI Taxonomy" id="2707344"/>
    <lineage>
        <taxon>Bacteria</taxon>
        <taxon>Bacillati</taxon>
        <taxon>Bacillota</taxon>
        <taxon>Clostridia</taxon>
        <taxon>Eubacteriales</taxon>
        <taxon>Clostridiales Family XVII. Incertae Sedis</taxon>
        <taxon>Candidatus Hydrogenisulfobacillus</taxon>
    </lineage>
</organism>
<dbReference type="EMBL" id="LR778114">
    <property type="protein sequence ID" value="CAB1130202.1"/>
    <property type="molecule type" value="Genomic_DNA"/>
</dbReference>
<reference evidence="5 6" key="1">
    <citation type="submission" date="2020-02" db="EMBL/GenBank/DDBJ databases">
        <authorList>
            <person name="Hogendoorn C."/>
        </authorList>
    </citation>
    <scope>NUCLEOTIDE SEQUENCE [LARGE SCALE GENOMIC DNA]</scope>
    <source>
        <strain evidence="5">R501</strain>
    </source>
</reference>
<dbReference type="GO" id="GO:0008887">
    <property type="term" value="F:glycerate kinase activity"/>
    <property type="evidence" value="ECO:0007669"/>
    <property type="project" value="UniProtKB-UniRule"/>
</dbReference>
<dbReference type="Gene3D" id="3.40.50.10350">
    <property type="entry name" value="Glycerate kinase, domain 1"/>
    <property type="match status" value="1"/>
</dbReference>
<dbReference type="AlphaFoldDB" id="A0A6F8ZKR4"/>
<evidence type="ECO:0000256" key="1">
    <source>
        <dbReference type="ARBA" id="ARBA00006284"/>
    </source>
</evidence>
<evidence type="ECO:0000313" key="5">
    <source>
        <dbReference type="EMBL" id="CAB1130202.1"/>
    </source>
</evidence>
<gene>
    <name evidence="5" type="ORF">R50_2713</name>
</gene>
<dbReference type="InterPro" id="IPR018193">
    <property type="entry name" value="Glyc_kinase_flavodox-like_fold"/>
</dbReference>
<keyword evidence="2 4" id="KW-0808">Transferase</keyword>